<evidence type="ECO:0000256" key="12">
    <source>
        <dbReference type="ARBA" id="ARBA00023204"/>
    </source>
</evidence>
<dbReference type="EMBL" id="SUNJ01003454">
    <property type="protein sequence ID" value="TPP65256.1"/>
    <property type="molecule type" value="Genomic_DNA"/>
</dbReference>
<dbReference type="CDD" id="cd09867">
    <property type="entry name" value="PIN_FEN1"/>
    <property type="match status" value="1"/>
</dbReference>
<dbReference type="SUPFAM" id="SSF88723">
    <property type="entry name" value="PIN domain-like"/>
    <property type="match status" value="1"/>
</dbReference>
<dbReference type="Gene3D" id="1.10.150.20">
    <property type="entry name" value="5' to 3' exonuclease, C-terminal subdomain"/>
    <property type="match status" value="1"/>
</dbReference>
<accession>A0A504YXY6</accession>
<evidence type="ECO:0000259" key="19">
    <source>
        <dbReference type="SMART" id="SM00485"/>
    </source>
</evidence>
<dbReference type="GO" id="GO:0017108">
    <property type="term" value="F:5'-flap endonuclease activity"/>
    <property type="evidence" value="ECO:0007669"/>
    <property type="project" value="UniProtKB-UniRule"/>
</dbReference>
<comment type="caution">
    <text evidence="20">The sequence shown here is derived from an EMBL/GenBank/DDBJ whole genome shotgun (WGS) entry which is preliminary data.</text>
</comment>
<dbReference type="Pfam" id="PF00752">
    <property type="entry name" value="XPG_N"/>
    <property type="match status" value="1"/>
</dbReference>
<dbReference type="SMART" id="SM00475">
    <property type="entry name" value="53EXOc"/>
    <property type="match status" value="1"/>
</dbReference>
<evidence type="ECO:0000313" key="21">
    <source>
        <dbReference type="Proteomes" id="UP000316759"/>
    </source>
</evidence>
<dbReference type="GO" id="GO:0043137">
    <property type="term" value="P:DNA replication, removal of RNA primer"/>
    <property type="evidence" value="ECO:0007669"/>
    <property type="project" value="UniProtKB-UniRule"/>
</dbReference>
<evidence type="ECO:0000256" key="8">
    <source>
        <dbReference type="ARBA" id="ARBA00022801"/>
    </source>
</evidence>
<reference evidence="20 21" key="1">
    <citation type="submission" date="2019-04" db="EMBL/GenBank/DDBJ databases">
        <title>Annotation for the trematode Fasciola gigantica.</title>
        <authorList>
            <person name="Choi Y.-J."/>
        </authorList>
    </citation>
    <scope>NUCLEOTIDE SEQUENCE [LARGE SCALE GENOMIC DNA]</scope>
    <source>
        <strain evidence="20">Uganda_cow_1</strain>
    </source>
</reference>
<dbReference type="InterPro" id="IPR006084">
    <property type="entry name" value="XPG/Rad2"/>
</dbReference>
<evidence type="ECO:0000259" key="18">
    <source>
        <dbReference type="SMART" id="SM00484"/>
    </source>
</evidence>
<evidence type="ECO:0000256" key="15">
    <source>
        <dbReference type="HAMAP-Rule" id="MF_03140"/>
    </source>
</evidence>
<evidence type="ECO:0000256" key="10">
    <source>
        <dbReference type="ARBA" id="ARBA00022842"/>
    </source>
</evidence>
<dbReference type="GO" id="GO:0004523">
    <property type="term" value="F:RNA-DNA hybrid ribonuclease activity"/>
    <property type="evidence" value="ECO:0007669"/>
    <property type="project" value="TreeGrafter"/>
</dbReference>
<keyword evidence="6 15" id="KW-0255">Endonuclease</keyword>
<keyword evidence="10 15" id="KW-0460">Magnesium</keyword>
<keyword evidence="3 15" id="KW-0235">DNA replication</keyword>
<dbReference type="Pfam" id="PF00867">
    <property type="entry name" value="XPG_I"/>
    <property type="match status" value="1"/>
</dbReference>
<dbReference type="STRING" id="46835.A0A504YXY6"/>
<dbReference type="PROSITE" id="PS00842">
    <property type="entry name" value="XPG_2"/>
    <property type="match status" value="1"/>
</dbReference>
<keyword evidence="8 15" id="KW-0378">Hydrolase</keyword>
<dbReference type="GO" id="GO:0030145">
    <property type="term" value="F:manganese ion binding"/>
    <property type="evidence" value="ECO:0007669"/>
    <property type="project" value="TreeGrafter"/>
</dbReference>
<dbReference type="GO" id="GO:0003677">
    <property type="term" value="F:DNA binding"/>
    <property type="evidence" value="ECO:0007669"/>
    <property type="project" value="UniProtKB-UniRule"/>
</dbReference>
<comment type="similarity">
    <text evidence="14 15">Belongs to the XPG/RAD2 endonuclease family. FEN1 subfamily.</text>
</comment>
<evidence type="ECO:0000256" key="2">
    <source>
        <dbReference type="ARBA" id="ARBA00022553"/>
    </source>
</evidence>
<keyword evidence="9 15" id="KW-0269">Exonuclease</keyword>
<dbReference type="OrthoDB" id="1937206at2759"/>
<dbReference type="HAMAP" id="MF_00614">
    <property type="entry name" value="Fen"/>
    <property type="match status" value="1"/>
</dbReference>
<keyword evidence="12 15" id="KW-0234">DNA repair</keyword>
<dbReference type="GO" id="GO:0005739">
    <property type="term" value="C:mitochondrion"/>
    <property type="evidence" value="ECO:0007669"/>
    <property type="project" value="UniProtKB-SubCell"/>
</dbReference>
<dbReference type="EC" id="3.1.-.-" evidence="15"/>
<dbReference type="InterPro" id="IPR036279">
    <property type="entry name" value="5-3_exonuclease_C_sf"/>
</dbReference>
<proteinExistence type="inferred from homology"/>
<feature type="domain" description="XPG N-terminal" evidence="19">
    <location>
        <begin position="1"/>
        <end position="107"/>
    </location>
</feature>
<evidence type="ECO:0000256" key="9">
    <source>
        <dbReference type="ARBA" id="ARBA00022839"/>
    </source>
</evidence>
<keyword evidence="5 15" id="KW-0479">Metal-binding</keyword>
<dbReference type="GO" id="GO:0005654">
    <property type="term" value="C:nucleoplasm"/>
    <property type="evidence" value="ECO:0007669"/>
    <property type="project" value="UniProtKB-SubCell"/>
</dbReference>
<evidence type="ECO:0000313" key="20">
    <source>
        <dbReference type="EMBL" id="TPP65256.1"/>
    </source>
</evidence>
<feature type="region of interest" description="Disordered" evidence="16">
    <location>
        <begin position="346"/>
        <end position="389"/>
    </location>
</feature>
<dbReference type="Proteomes" id="UP000316759">
    <property type="component" value="Unassembled WGS sequence"/>
</dbReference>
<evidence type="ECO:0000256" key="5">
    <source>
        <dbReference type="ARBA" id="ARBA00022723"/>
    </source>
</evidence>
<evidence type="ECO:0000256" key="6">
    <source>
        <dbReference type="ARBA" id="ARBA00022759"/>
    </source>
</evidence>
<dbReference type="GO" id="GO:0008409">
    <property type="term" value="F:5'-3' exonuclease activity"/>
    <property type="evidence" value="ECO:0007669"/>
    <property type="project" value="UniProtKB-UniRule"/>
</dbReference>
<dbReference type="InterPro" id="IPR002421">
    <property type="entry name" value="5-3_exonuclease"/>
</dbReference>
<dbReference type="PANTHER" id="PTHR11081">
    <property type="entry name" value="FLAP ENDONUCLEASE FAMILY MEMBER"/>
    <property type="match status" value="1"/>
</dbReference>
<evidence type="ECO:0000256" key="3">
    <source>
        <dbReference type="ARBA" id="ARBA00022705"/>
    </source>
</evidence>
<dbReference type="InterPro" id="IPR008918">
    <property type="entry name" value="HhH2"/>
</dbReference>
<dbReference type="CDD" id="cd09907">
    <property type="entry name" value="H3TH_FEN1-Euk"/>
    <property type="match status" value="1"/>
</dbReference>
<dbReference type="AlphaFoldDB" id="A0A504YXY6"/>
<evidence type="ECO:0000256" key="11">
    <source>
        <dbReference type="ARBA" id="ARBA00023128"/>
    </source>
</evidence>
<organism evidence="20 21">
    <name type="scientific">Fasciola gigantica</name>
    <name type="common">Giant liver fluke</name>
    <dbReference type="NCBI Taxonomy" id="46835"/>
    <lineage>
        <taxon>Eukaryota</taxon>
        <taxon>Metazoa</taxon>
        <taxon>Spiralia</taxon>
        <taxon>Lophotrochozoa</taxon>
        <taxon>Platyhelminthes</taxon>
        <taxon>Trematoda</taxon>
        <taxon>Digenea</taxon>
        <taxon>Plagiorchiida</taxon>
        <taxon>Echinostomata</taxon>
        <taxon>Echinostomatoidea</taxon>
        <taxon>Fasciolidae</taxon>
        <taxon>Fasciola</taxon>
    </lineage>
</organism>
<dbReference type="SMART" id="SM00279">
    <property type="entry name" value="HhH2"/>
    <property type="match status" value="1"/>
</dbReference>
<dbReference type="SMART" id="SM00484">
    <property type="entry name" value="XPGI"/>
    <property type="match status" value="1"/>
</dbReference>
<feature type="compositionally biased region" description="Polar residues" evidence="16">
    <location>
        <begin position="352"/>
        <end position="363"/>
    </location>
</feature>
<comment type="function">
    <text evidence="15">Structure-specific nuclease with 5'-flap endonuclease and 5'-3' exonuclease activities involved in DNA replication and repair. During DNA replication, cleaves the 5'-overhanging flap structure that is generated by displacement synthesis when DNA polymerase encounters the 5'-end of a downstream Okazaki fragment. It enters the flap from the 5'-end and then tracks to cleave the flap base, leaving a nick for ligation. Also involved in the long patch base excision repair (LP-BER) pathway, by cleaving within the apurinic/apyrimidinic (AP) site-terminated flap. Acts as a genome stabilization factor that prevents flaps from equilibrating into structures that lead to duplications and deletions. Also possesses 5'-3' exonuclease activity on nicked or gapped double-stranded DNA, and exhibits RNase H activity. Also involved in replication and repair of rDNA and in repairing mitochondrial DNA.</text>
</comment>
<evidence type="ECO:0000256" key="7">
    <source>
        <dbReference type="ARBA" id="ARBA00022763"/>
    </source>
</evidence>
<keyword evidence="2 15" id="KW-0597">Phosphoprotein</keyword>
<dbReference type="SMART" id="SM00485">
    <property type="entry name" value="XPGN"/>
    <property type="match status" value="1"/>
</dbReference>
<keyword evidence="11 15" id="KW-0496">Mitochondrion</keyword>
<feature type="domain" description="5'-3' exonuclease" evidence="17">
    <location>
        <begin position="29"/>
        <end position="280"/>
    </location>
</feature>
<dbReference type="InterPro" id="IPR023426">
    <property type="entry name" value="Flap_endonuc"/>
</dbReference>
<evidence type="ECO:0000256" key="14">
    <source>
        <dbReference type="ARBA" id="ARBA00034726"/>
    </source>
</evidence>
<dbReference type="InterPro" id="IPR006086">
    <property type="entry name" value="XPG-I_dom"/>
</dbReference>
<sequence length="389" mass="43429">MGVHQLSKVIGDNAPKAIRSSEMKSYFGRKVAIDASMSIYQFLIAVRQEGNMLTNSEGESTSHLMGMFYRTIRMIENGIKPVYVFEGKPPSMKAGELAKRTERREESSRELAKAEAEEDFEAIEKFSKRLVKVTQQHNDDCKKLLQLMGVPYIVAPGEAEAQCAALAKAGKVYAVGTEDMDALAFGSPVLLRHLTFSEARKLPIQEFTLSVVLDGLGLSMDQFIDLCILLGCDYVDTIRGIGPKKAVDLLQKHKSIETILTNLDRTKYPVPENWPYAEAKRLFVTPEVADPDTIEIRWNEPDEDALVEFMCHKNGFSEERIRNGAKKLLKAKNTTTQGRIDNFFSLVPSKTAPPQNSTPNGKVSSKDTQDRKRKSNTASTKGSSFKRPK</sequence>
<gene>
    <name evidence="20" type="ORF">FGIG_00924</name>
</gene>
<protein>
    <recommendedName>
        <fullName evidence="15">Flap endonuclease 1</fullName>
        <shortName evidence="15">FEN-1</shortName>
        <ecNumber evidence="15">3.1.-.-</ecNumber>
    </recommendedName>
    <alternativeName>
        <fullName evidence="15">Flap structure-specific endonuclease 1</fullName>
    </alternativeName>
</protein>
<dbReference type="InterPro" id="IPR029060">
    <property type="entry name" value="PIN-like_dom_sf"/>
</dbReference>
<evidence type="ECO:0000256" key="16">
    <source>
        <dbReference type="SAM" id="MobiDB-lite"/>
    </source>
</evidence>
<dbReference type="SUPFAM" id="SSF47807">
    <property type="entry name" value="5' to 3' exonuclease, C-terminal subdomain"/>
    <property type="match status" value="1"/>
</dbReference>
<keyword evidence="4 15" id="KW-0540">Nuclease</keyword>
<evidence type="ECO:0000256" key="1">
    <source>
        <dbReference type="ARBA" id="ARBA00004173"/>
    </source>
</evidence>
<dbReference type="InterPro" id="IPR019974">
    <property type="entry name" value="XPG_CS"/>
</dbReference>
<dbReference type="GO" id="GO:0000287">
    <property type="term" value="F:magnesium ion binding"/>
    <property type="evidence" value="ECO:0007669"/>
    <property type="project" value="UniProtKB-UniRule"/>
</dbReference>
<keyword evidence="13 15" id="KW-0539">Nucleus</keyword>
<dbReference type="FunFam" id="1.10.150.20:FF:000009">
    <property type="entry name" value="Flap endonuclease 1"/>
    <property type="match status" value="1"/>
</dbReference>
<dbReference type="PRINTS" id="PR00853">
    <property type="entry name" value="XPGRADSUPER"/>
</dbReference>
<name>A0A504YXY6_FASGI</name>
<keyword evidence="7 15" id="KW-0227">DNA damage</keyword>
<feature type="domain" description="XPG-I" evidence="18">
    <location>
        <begin position="146"/>
        <end position="218"/>
    </location>
</feature>
<evidence type="ECO:0000259" key="17">
    <source>
        <dbReference type="SMART" id="SM00475"/>
    </source>
</evidence>
<evidence type="ECO:0000256" key="13">
    <source>
        <dbReference type="ARBA" id="ARBA00023242"/>
    </source>
</evidence>
<dbReference type="FunFam" id="3.40.50.1010:FF:000003">
    <property type="entry name" value="Flap endonuclease 1"/>
    <property type="match status" value="1"/>
</dbReference>
<dbReference type="InterPro" id="IPR006085">
    <property type="entry name" value="XPG_DNA_repair_N"/>
</dbReference>
<dbReference type="Gene3D" id="3.40.50.1010">
    <property type="entry name" value="5'-nuclease"/>
    <property type="match status" value="1"/>
</dbReference>
<comment type="cofactor">
    <cofactor evidence="15">
        <name>Mg(2+)</name>
        <dbReference type="ChEBI" id="CHEBI:18420"/>
    </cofactor>
    <text evidence="15">Binds 2 magnesium ions per subunit. They probably participate in the reaction catalyzed by the enzyme. May bind an additional third magnesium ion after substrate binding.</text>
</comment>
<evidence type="ECO:0000256" key="4">
    <source>
        <dbReference type="ARBA" id="ARBA00022722"/>
    </source>
</evidence>
<dbReference type="PANTHER" id="PTHR11081:SF9">
    <property type="entry name" value="FLAP ENDONUCLEASE 1"/>
    <property type="match status" value="1"/>
</dbReference>
<dbReference type="GO" id="GO:0005730">
    <property type="term" value="C:nucleolus"/>
    <property type="evidence" value="ECO:0007669"/>
    <property type="project" value="UniProtKB-SubCell"/>
</dbReference>
<comment type="subcellular location">
    <subcellularLocation>
        <location evidence="1 15">Mitochondrion</location>
    </subcellularLocation>
    <subcellularLocation>
        <location evidence="15">Nucleus</location>
        <location evidence="15">Nucleolus</location>
    </subcellularLocation>
    <subcellularLocation>
        <location evidence="15">Nucleus</location>
        <location evidence="15">Nucleoplasm</location>
    </subcellularLocation>
    <text evidence="15">Resides mostly in the nucleoli and relocalizes to the nucleoplasm upon DNA damage.</text>
</comment>
<keyword evidence="21" id="KW-1185">Reference proteome</keyword>
<dbReference type="GO" id="GO:0006284">
    <property type="term" value="P:base-excision repair"/>
    <property type="evidence" value="ECO:0007669"/>
    <property type="project" value="UniProtKB-UniRule"/>
</dbReference>